<dbReference type="InterPro" id="IPR020594">
    <property type="entry name" value="Ribosomal_bL9_bac/chp"/>
</dbReference>
<evidence type="ECO:0000313" key="7">
    <source>
        <dbReference type="Proteomes" id="UP000177803"/>
    </source>
</evidence>
<name>A0A1F6NLA0_9BACT</name>
<comment type="caution">
    <text evidence="6">The sequence shown here is derived from an EMBL/GenBank/DDBJ whole genome shotgun (WGS) entry which is preliminary data.</text>
</comment>
<evidence type="ECO:0000313" key="6">
    <source>
        <dbReference type="EMBL" id="OGH84540.1"/>
    </source>
</evidence>
<evidence type="ECO:0000256" key="2">
    <source>
        <dbReference type="ARBA" id="ARBA00022980"/>
    </source>
</evidence>
<keyword evidence="2 6" id="KW-0689">Ribosomal protein</keyword>
<protein>
    <recommendedName>
        <fullName evidence="4">Large ribosomal subunit protein bL9</fullName>
    </recommendedName>
</protein>
<evidence type="ECO:0000256" key="4">
    <source>
        <dbReference type="ARBA" id="ARBA00035292"/>
    </source>
</evidence>
<dbReference type="GO" id="GO:0005840">
    <property type="term" value="C:ribosome"/>
    <property type="evidence" value="ECO:0007669"/>
    <property type="project" value="UniProtKB-KW"/>
</dbReference>
<dbReference type="InterPro" id="IPR036935">
    <property type="entry name" value="Ribosomal_bL9_N_sf"/>
</dbReference>
<dbReference type="NCBIfam" id="TIGR00158">
    <property type="entry name" value="L9"/>
    <property type="match status" value="1"/>
</dbReference>
<dbReference type="GO" id="GO:1990904">
    <property type="term" value="C:ribonucleoprotein complex"/>
    <property type="evidence" value="ECO:0007669"/>
    <property type="project" value="UniProtKB-KW"/>
</dbReference>
<evidence type="ECO:0000256" key="1">
    <source>
        <dbReference type="ARBA" id="ARBA00010605"/>
    </source>
</evidence>
<dbReference type="InterPro" id="IPR000244">
    <property type="entry name" value="Ribosomal_bL9"/>
</dbReference>
<dbReference type="SUPFAM" id="SSF55658">
    <property type="entry name" value="L9 N-domain-like"/>
    <property type="match status" value="1"/>
</dbReference>
<dbReference type="Pfam" id="PF01281">
    <property type="entry name" value="Ribosomal_L9_N"/>
    <property type="match status" value="1"/>
</dbReference>
<evidence type="ECO:0000259" key="5">
    <source>
        <dbReference type="Pfam" id="PF01281"/>
    </source>
</evidence>
<gene>
    <name evidence="6" type="ORF">A2261_02840</name>
</gene>
<feature type="non-terminal residue" evidence="6">
    <location>
        <position position="64"/>
    </location>
</feature>
<reference evidence="6 7" key="1">
    <citation type="journal article" date="2016" name="Nat. Commun.">
        <title>Thousands of microbial genomes shed light on interconnected biogeochemical processes in an aquifer system.</title>
        <authorList>
            <person name="Anantharaman K."/>
            <person name="Brown C.T."/>
            <person name="Hug L.A."/>
            <person name="Sharon I."/>
            <person name="Castelle C.J."/>
            <person name="Probst A.J."/>
            <person name="Thomas B.C."/>
            <person name="Singh A."/>
            <person name="Wilkins M.J."/>
            <person name="Karaoz U."/>
            <person name="Brodie E.L."/>
            <person name="Williams K.H."/>
            <person name="Hubbard S.S."/>
            <person name="Banfield J.F."/>
        </authorList>
    </citation>
    <scope>NUCLEOTIDE SEQUENCE [LARGE SCALE GENOMIC DNA]</scope>
</reference>
<organism evidence="6 7">
    <name type="scientific">Candidatus Magasanikbacteria bacterium RIFOXYA2_FULL_44_8</name>
    <dbReference type="NCBI Taxonomy" id="1798696"/>
    <lineage>
        <taxon>Bacteria</taxon>
        <taxon>Candidatus Magasanikiibacteriota</taxon>
    </lineage>
</organism>
<sequence>MKVIFLQDVKGVGKTDEVKEVAEGYARNFLFPKHLAVQASTQAVQELKAHQAKKAKEETRDLQE</sequence>
<dbReference type="Gene3D" id="3.40.5.10">
    <property type="entry name" value="Ribosomal protein L9, N-terminal domain"/>
    <property type="match status" value="1"/>
</dbReference>
<dbReference type="GO" id="GO:0006412">
    <property type="term" value="P:translation"/>
    <property type="evidence" value="ECO:0007669"/>
    <property type="project" value="InterPro"/>
</dbReference>
<dbReference type="InterPro" id="IPR009027">
    <property type="entry name" value="Ribosomal_bL9/RNase_H1_N"/>
</dbReference>
<dbReference type="InterPro" id="IPR020070">
    <property type="entry name" value="Ribosomal_bL9_N"/>
</dbReference>
<keyword evidence="3" id="KW-0687">Ribonucleoprotein</keyword>
<dbReference type="AlphaFoldDB" id="A0A1F6NLA0"/>
<comment type="similarity">
    <text evidence="1">Belongs to the bacterial ribosomal protein bL9 family.</text>
</comment>
<proteinExistence type="inferred from homology"/>
<feature type="domain" description="Ribosomal protein L9" evidence="5">
    <location>
        <begin position="1"/>
        <end position="47"/>
    </location>
</feature>
<accession>A0A1F6NLA0</accession>
<dbReference type="PANTHER" id="PTHR21368">
    <property type="entry name" value="50S RIBOSOMAL PROTEIN L9"/>
    <property type="match status" value="1"/>
</dbReference>
<dbReference type="GO" id="GO:0003735">
    <property type="term" value="F:structural constituent of ribosome"/>
    <property type="evidence" value="ECO:0007669"/>
    <property type="project" value="InterPro"/>
</dbReference>
<evidence type="ECO:0000256" key="3">
    <source>
        <dbReference type="ARBA" id="ARBA00023274"/>
    </source>
</evidence>
<dbReference type="EMBL" id="MFQR01000015">
    <property type="protein sequence ID" value="OGH84540.1"/>
    <property type="molecule type" value="Genomic_DNA"/>
</dbReference>
<dbReference type="Proteomes" id="UP000177803">
    <property type="component" value="Unassembled WGS sequence"/>
</dbReference>